<dbReference type="PROSITE" id="PS50293">
    <property type="entry name" value="TPR_REGION"/>
    <property type="match status" value="1"/>
</dbReference>
<gene>
    <name evidence="4" type="primary">ttc12</name>
</gene>
<feature type="repeat" description="TPR" evidence="1">
    <location>
        <begin position="184"/>
        <end position="217"/>
    </location>
</feature>
<dbReference type="InterPro" id="IPR011989">
    <property type="entry name" value="ARM-like"/>
</dbReference>
<accession>A0A8C4Z556</accession>
<evidence type="ECO:0000256" key="1">
    <source>
        <dbReference type="PROSITE-ProRule" id="PRU00339"/>
    </source>
</evidence>
<dbReference type="SMART" id="SM00028">
    <property type="entry name" value="TPR"/>
    <property type="match status" value="3"/>
</dbReference>
<sequence>MMDQRKDLESFLKNVDTISELVNELHRADTDEAQQHAAAERADRYLAALEDGEGDGSCRTVINRTTINTNPSTTSPPAIMSPPQYSSDVDAESYMKSLERDVEDRIQRRRAKEERANELKDKGNKAYTRQDFQLAVEFYSDGLAELRDMQPLYTNRAQAYIKLGEFNKAVSDCEWALKCNERCLKAYVHMGKAYVGLRNYKEARNCYEKIVEIEPERRKMVNEYLTQLEWEEERERQELSATEEFDRGGQKASTVPQLLDKLSRPNQSPLYYCGGLELLSKAITDCTGQTLFRLNNGFSIVISSDTVRSGLSRGSRTLCAPELCASLLRLWRVICSGNDENQKTLMACTVSSQSIVDCLASEHMAVRQESLSLLCLYSQTQRSRHMAIEDLNVQMLMKNLMQCIASPKDQEEIRALAVLENFASENKFCMQLRDKLSETVLVPVTTILKTFNLTNQHVLPSLISSIGCLVRDDVIRHNMAHSPKCWEAFVVALKQCSSSEYRDNLYPLLGLIFNISTVVTSPGLQEHGIPLCTWCLALLSDSHGGIITRAAGVLSHVLPQCRAALELAVRRGVVTTMRRLLKGAGPTSTKYAIKTLTVCTAASHLAREELLESDKRLSVLRRLLRSSDDEVVLGNAALCLSHCLEVQGAALNLLATDAVPLLLRLAAADNTPAGRTEAQRNAAIALGKLCHTEPRHMHKLRELHGVEVLHSCMKLIS</sequence>
<dbReference type="AlphaFoldDB" id="A0A8C4Z556"/>
<reference evidence="4" key="2">
    <citation type="submission" date="2025-09" db="UniProtKB">
        <authorList>
            <consortium name="Ensembl"/>
        </authorList>
    </citation>
    <scope>IDENTIFICATION</scope>
</reference>
<dbReference type="SUPFAM" id="SSF48452">
    <property type="entry name" value="TPR-like"/>
    <property type="match status" value="1"/>
</dbReference>
<dbReference type="Ensembl" id="ENSGMOT00000007182.2">
    <property type="protein sequence ID" value="ENSGMOP00000006981.2"/>
    <property type="gene ID" value="ENSGMOG00000006551.2"/>
</dbReference>
<keyword evidence="5" id="KW-1185">Reference proteome</keyword>
<dbReference type="GeneID" id="115561435"/>
<proteinExistence type="predicted"/>
<name>A0A8C4Z556_GADMO</name>
<dbReference type="InterPro" id="IPR043195">
    <property type="entry name" value="TTC12"/>
</dbReference>
<dbReference type="PROSITE" id="PS50005">
    <property type="entry name" value="TPR"/>
    <property type="match status" value="1"/>
</dbReference>
<organism evidence="4 5">
    <name type="scientific">Gadus morhua</name>
    <name type="common">Atlantic cod</name>
    <dbReference type="NCBI Taxonomy" id="8049"/>
    <lineage>
        <taxon>Eukaryota</taxon>
        <taxon>Metazoa</taxon>
        <taxon>Chordata</taxon>
        <taxon>Craniata</taxon>
        <taxon>Vertebrata</taxon>
        <taxon>Euteleostomi</taxon>
        <taxon>Actinopterygii</taxon>
        <taxon>Neopterygii</taxon>
        <taxon>Teleostei</taxon>
        <taxon>Neoteleostei</taxon>
        <taxon>Acanthomorphata</taxon>
        <taxon>Zeiogadaria</taxon>
        <taxon>Gadariae</taxon>
        <taxon>Gadiformes</taxon>
        <taxon>Gadoidei</taxon>
        <taxon>Gadidae</taxon>
        <taxon>Gadus</taxon>
    </lineage>
</organism>
<feature type="compositionally biased region" description="Low complexity" evidence="3">
    <location>
        <begin position="66"/>
        <end position="77"/>
    </location>
</feature>
<dbReference type="Pfam" id="PF13181">
    <property type="entry name" value="TPR_8"/>
    <property type="match status" value="2"/>
</dbReference>
<dbReference type="PANTHER" id="PTHR46540:SF1">
    <property type="entry name" value="TETRATRICOPEPTIDE REPEAT PROTEIN 12"/>
    <property type="match status" value="1"/>
</dbReference>
<feature type="coiled-coil region" evidence="2">
    <location>
        <begin position="95"/>
        <end position="122"/>
    </location>
</feature>
<dbReference type="SUPFAM" id="SSF48371">
    <property type="entry name" value="ARM repeat"/>
    <property type="match status" value="1"/>
</dbReference>
<evidence type="ECO:0000313" key="4">
    <source>
        <dbReference type="Ensembl" id="ENSGMOP00000006981.2"/>
    </source>
</evidence>
<protein>
    <submittedName>
        <fullName evidence="4">Tetratricopeptide repeat domain 12</fullName>
    </submittedName>
</protein>
<dbReference type="GO" id="GO:0007288">
    <property type="term" value="P:sperm axoneme assembly"/>
    <property type="evidence" value="ECO:0007669"/>
    <property type="project" value="TreeGrafter"/>
</dbReference>
<dbReference type="GO" id="GO:0061371">
    <property type="term" value="P:determination of heart left/right asymmetry"/>
    <property type="evidence" value="ECO:0007669"/>
    <property type="project" value="Ensembl"/>
</dbReference>
<keyword evidence="1" id="KW-0802">TPR repeat</keyword>
<dbReference type="GeneTree" id="ENSGT00940000164257"/>
<dbReference type="RefSeq" id="XP_030237344.1">
    <property type="nucleotide sequence ID" value="XM_030381484.1"/>
</dbReference>
<keyword evidence="2" id="KW-0175">Coiled coil</keyword>
<dbReference type="Proteomes" id="UP000694546">
    <property type="component" value="Chromosome 16"/>
</dbReference>
<reference evidence="4" key="1">
    <citation type="submission" date="2025-08" db="UniProtKB">
        <authorList>
            <consortium name="Ensembl"/>
        </authorList>
    </citation>
    <scope>IDENTIFICATION</scope>
</reference>
<dbReference type="GO" id="GO:0005813">
    <property type="term" value="C:centrosome"/>
    <property type="evidence" value="ECO:0007669"/>
    <property type="project" value="TreeGrafter"/>
</dbReference>
<feature type="region of interest" description="Disordered" evidence="3">
    <location>
        <begin position="66"/>
        <end position="87"/>
    </location>
</feature>
<dbReference type="InterPro" id="IPR016024">
    <property type="entry name" value="ARM-type_fold"/>
</dbReference>
<evidence type="ECO:0000256" key="3">
    <source>
        <dbReference type="SAM" id="MobiDB-lite"/>
    </source>
</evidence>
<dbReference type="GO" id="GO:0070286">
    <property type="term" value="P:axonemal dynein complex assembly"/>
    <property type="evidence" value="ECO:0007669"/>
    <property type="project" value="TreeGrafter"/>
</dbReference>
<dbReference type="InterPro" id="IPR019734">
    <property type="entry name" value="TPR_rpt"/>
</dbReference>
<evidence type="ECO:0000256" key="2">
    <source>
        <dbReference type="SAM" id="Coils"/>
    </source>
</evidence>
<evidence type="ECO:0000313" key="5">
    <source>
        <dbReference type="Proteomes" id="UP000694546"/>
    </source>
</evidence>
<dbReference type="InterPro" id="IPR011990">
    <property type="entry name" value="TPR-like_helical_dom_sf"/>
</dbReference>
<dbReference type="Gene3D" id="1.25.40.10">
    <property type="entry name" value="Tetratricopeptide repeat domain"/>
    <property type="match status" value="1"/>
</dbReference>
<dbReference type="OrthoDB" id="629492at2759"/>
<dbReference type="OMA" id="AVQQNCA"/>
<dbReference type="PANTHER" id="PTHR46540">
    <property type="entry name" value="TETRATRICOPEPTIDE REPEAT PROTEIN 12"/>
    <property type="match status" value="1"/>
</dbReference>
<dbReference type="GO" id="GO:0005737">
    <property type="term" value="C:cytoplasm"/>
    <property type="evidence" value="ECO:0007669"/>
    <property type="project" value="TreeGrafter"/>
</dbReference>
<dbReference type="Gene3D" id="1.25.10.10">
    <property type="entry name" value="Leucine-rich Repeat Variant"/>
    <property type="match status" value="2"/>
</dbReference>